<dbReference type="EC" id="3.1.3.48" evidence="2"/>
<dbReference type="SUPFAM" id="SSF52788">
    <property type="entry name" value="Phosphotyrosine protein phosphatases I"/>
    <property type="match status" value="1"/>
</dbReference>
<evidence type="ECO:0000256" key="5">
    <source>
        <dbReference type="PIRSR" id="PIRSR617867-1"/>
    </source>
</evidence>
<dbReference type="Pfam" id="PF01451">
    <property type="entry name" value="LMWPc"/>
    <property type="match status" value="1"/>
</dbReference>
<protein>
    <recommendedName>
        <fullName evidence="2">protein-tyrosine-phosphatase</fullName>
        <ecNumber evidence="2">3.1.3.48</ecNumber>
    </recommendedName>
</protein>
<feature type="active site" description="Proton donor" evidence="5">
    <location>
        <position position="129"/>
    </location>
</feature>
<keyword evidence="8" id="KW-1185">Reference proteome</keyword>
<dbReference type="Proteomes" id="UP000001693">
    <property type="component" value="Chromosome"/>
</dbReference>
<organism evidence="7 8">
    <name type="scientific">Leptothrix cholodnii (strain ATCC 51168 / LMG 8142 / SP-6)</name>
    <name type="common">Leptothrix discophora (strain SP-6)</name>
    <dbReference type="NCBI Taxonomy" id="395495"/>
    <lineage>
        <taxon>Bacteria</taxon>
        <taxon>Pseudomonadati</taxon>
        <taxon>Pseudomonadota</taxon>
        <taxon>Betaproteobacteria</taxon>
        <taxon>Burkholderiales</taxon>
        <taxon>Sphaerotilaceae</taxon>
        <taxon>Leptothrix</taxon>
    </lineage>
</organism>
<evidence type="ECO:0000259" key="6">
    <source>
        <dbReference type="SMART" id="SM00226"/>
    </source>
</evidence>
<evidence type="ECO:0000256" key="2">
    <source>
        <dbReference type="ARBA" id="ARBA00013064"/>
    </source>
</evidence>
<evidence type="ECO:0000256" key="4">
    <source>
        <dbReference type="ARBA" id="ARBA00022912"/>
    </source>
</evidence>
<name>B1Y3B5_LEPCP</name>
<keyword evidence="4" id="KW-0904">Protein phosphatase</keyword>
<dbReference type="KEGG" id="lch:Lcho_1049"/>
<dbReference type="InterPro" id="IPR050438">
    <property type="entry name" value="LMW_PTPase"/>
</dbReference>
<feature type="active site" evidence="5">
    <location>
        <position position="17"/>
    </location>
</feature>
<dbReference type="PRINTS" id="PR00719">
    <property type="entry name" value="LMWPTPASE"/>
</dbReference>
<evidence type="ECO:0000313" key="7">
    <source>
        <dbReference type="EMBL" id="ACB33318.1"/>
    </source>
</evidence>
<dbReference type="PANTHER" id="PTHR11717">
    <property type="entry name" value="LOW MOLECULAR WEIGHT PROTEIN TYROSINE PHOSPHATASE"/>
    <property type="match status" value="1"/>
</dbReference>
<dbReference type="eggNOG" id="COG0394">
    <property type="taxonomic scope" value="Bacteria"/>
</dbReference>
<dbReference type="STRING" id="395495.Lcho_1049"/>
<dbReference type="EMBL" id="CP001013">
    <property type="protein sequence ID" value="ACB33318.1"/>
    <property type="molecule type" value="Genomic_DNA"/>
</dbReference>
<dbReference type="InterPro" id="IPR036196">
    <property type="entry name" value="Ptyr_pPase_sf"/>
</dbReference>
<dbReference type="InterPro" id="IPR017867">
    <property type="entry name" value="Tyr_phospatase_low_mol_wt"/>
</dbReference>
<sequence length="165" mass="18067">MSGVTRILMVCMGNVCRSPTAEVVLRQRVEQAGLSHRIEIDSAGTHASNSAAQPPDERSVAHAARRGYDLLSVRARRVTSADYETFDLILAMDEDNLSNLRSTCPPEHRHKLRLMMSYAPARAPRVIPDPYYGAAAGFEWVLDLIEAACDGLIVELGASSGFPNR</sequence>
<evidence type="ECO:0000256" key="3">
    <source>
        <dbReference type="ARBA" id="ARBA00022801"/>
    </source>
</evidence>
<feature type="domain" description="Phosphotyrosine protein phosphatase I" evidence="6">
    <location>
        <begin position="5"/>
        <end position="155"/>
    </location>
</feature>
<evidence type="ECO:0000256" key="1">
    <source>
        <dbReference type="ARBA" id="ARBA00011063"/>
    </source>
</evidence>
<evidence type="ECO:0000313" key="8">
    <source>
        <dbReference type="Proteomes" id="UP000001693"/>
    </source>
</evidence>
<dbReference type="PANTHER" id="PTHR11717:SF7">
    <property type="entry name" value="LOW MOLECULAR WEIGHT PHOSPHOTYROSINE PROTEIN PHOSPHATASE"/>
    <property type="match status" value="1"/>
</dbReference>
<dbReference type="HOGENOM" id="CLU_071415_2_2_4"/>
<feature type="active site" description="Nucleophile" evidence="5">
    <location>
        <position position="11"/>
    </location>
</feature>
<dbReference type="Gene3D" id="3.40.50.2300">
    <property type="match status" value="1"/>
</dbReference>
<proteinExistence type="inferred from homology"/>
<dbReference type="GO" id="GO:0004725">
    <property type="term" value="F:protein tyrosine phosphatase activity"/>
    <property type="evidence" value="ECO:0007669"/>
    <property type="project" value="UniProtKB-EC"/>
</dbReference>
<dbReference type="CDD" id="cd16343">
    <property type="entry name" value="LMWPTP"/>
    <property type="match status" value="1"/>
</dbReference>
<accession>B1Y3B5</accession>
<dbReference type="InterPro" id="IPR023485">
    <property type="entry name" value="Ptyr_pPase"/>
</dbReference>
<dbReference type="OrthoDB" id="9784339at2"/>
<dbReference type="RefSeq" id="WP_012346080.1">
    <property type="nucleotide sequence ID" value="NC_010524.1"/>
</dbReference>
<reference evidence="7 8" key="1">
    <citation type="submission" date="2008-03" db="EMBL/GenBank/DDBJ databases">
        <title>Complete sequence of Leptothrix cholodnii SP-6.</title>
        <authorList>
            <consortium name="US DOE Joint Genome Institute"/>
            <person name="Copeland A."/>
            <person name="Lucas S."/>
            <person name="Lapidus A."/>
            <person name="Glavina del Rio T."/>
            <person name="Dalin E."/>
            <person name="Tice H."/>
            <person name="Bruce D."/>
            <person name="Goodwin L."/>
            <person name="Pitluck S."/>
            <person name="Chertkov O."/>
            <person name="Brettin T."/>
            <person name="Detter J.C."/>
            <person name="Han C."/>
            <person name="Kuske C.R."/>
            <person name="Schmutz J."/>
            <person name="Larimer F."/>
            <person name="Land M."/>
            <person name="Hauser L."/>
            <person name="Kyrpides N."/>
            <person name="Lykidis A."/>
            <person name="Emerson D."/>
            <person name="Richardson P."/>
        </authorList>
    </citation>
    <scope>NUCLEOTIDE SEQUENCE [LARGE SCALE GENOMIC DNA]</scope>
    <source>
        <strain evidence="8">ATCC 51168 / LMG 8142 / SP-6</strain>
    </source>
</reference>
<dbReference type="SMART" id="SM00226">
    <property type="entry name" value="LMWPc"/>
    <property type="match status" value="1"/>
</dbReference>
<gene>
    <name evidence="7" type="ordered locus">Lcho_1049</name>
</gene>
<comment type="similarity">
    <text evidence="1">Belongs to the low molecular weight phosphotyrosine protein phosphatase family.</text>
</comment>
<dbReference type="AlphaFoldDB" id="B1Y3B5"/>
<keyword evidence="3" id="KW-0378">Hydrolase</keyword>